<protein>
    <submittedName>
        <fullName evidence="1">Uncharacterized protein</fullName>
    </submittedName>
</protein>
<dbReference type="InterPro" id="IPR036396">
    <property type="entry name" value="Cyt_P450_sf"/>
</dbReference>
<gene>
    <name evidence="1" type="ORF">B9Z19DRAFT_1146549</name>
</gene>
<name>A0A2T6ZP08_TUBBO</name>
<dbReference type="GO" id="GO:0020037">
    <property type="term" value="F:heme binding"/>
    <property type="evidence" value="ECO:0007669"/>
    <property type="project" value="InterPro"/>
</dbReference>
<dbReference type="AlphaFoldDB" id="A0A2T6ZP08"/>
<dbReference type="OrthoDB" id="1470350at2759"/>
<organism evidence="1 2">
    <name type="scientific">Tuber borchii</name>
    <name type="common">White truffle</name>
    <dbReference type="NCBI Taxonomy" id="42251"/>
    <lineage>
        <taxon>Eukaryota</taxon>
        <taxon>Fungi</taxon>
        <taxon>Dikarya</taxon>
        <taxon>Ascomycota</taxon>
        <taxon>Pezizomycotina</taxon>
        <taxon>Pezizomycetes</taxon>
        <taxon>Pezizales</taxon>
        <taxon>Tuberaceae</taxon>
        <taxon>Tuber</taxon>
    </lineage>
</organism>
<dbReference type="STRING" id="42251.A0A2T6ZP08"/>
<evidence type="ECO:0000313" key="2">
    <source>
        <dbReference type="Proteomes" id="UP000244722"/>
    </source>
</evidence>
<dbReference type="SUPFAM" id="SSF48264">
    <property type="entry name" value="Cytochrome P450"/>
    <property type="match status" value="1"/>
</dbReference>
<proteinExistence type="predicted"/>
<sequence>MSKSGKRIDCLITYFELKLVLICSTRDRPFSSSRTTGKPYFLRSSSTSSSGLSNLFQTQLVPRPTNSRFLISNFAVAQKVRSQALQVIWVCTIPNSGPLRYLVISNIELAFSTKLEVLKVVLHPKGYGFSKLPRVTNEISNIPEKKGLLFAKGEKCRVERKLLRPAFPHTHIKGLVSGFWSNRVEMSEKVAGVMRASQGLAGGWGRREVGSYEFRALESSSVSDSSNTEEKSGPELADAYNTIFNMGGIPDRGDAIYDISLPPRAIPIAKASPRRCAARRLL</sequence>
<reference evidence="1 2" key="1">
    <citation type="submission" date="2017-04" db="EMBL/GenBank/DDBJ databases">
        <title>Draft genome sequence of Tuber borchii Vittad., a whitish edible truffle.</title>
        <authorList>
            <consortium name="DOE Joint Genome Institute"/>
            <person name="Murat C."/>
            <person name="Kuo A."/>
            <person name="Barry K.W."/>
            <person name="Clum A."/>
            <person name="Dockter R.B."/>
            <person name="Fauchery L."/>
            <person name="Iotti M."/>
            <person name="Kohler A."/>
            <person name="Labutti K."/>
            <person name="Lindquist E.A."/>
            <person name="Lipzen A."/>
            <person name="Ohm R.A."/>
            <person name="Wang M."/>
            <person name="Grigoriev I.V."/>
            <person name="Zambonelli A."/>
            <person name="Martin F.M."/>
        </authorList>
    </citation>
    <scope>NUCLEOTIDE SEQUENCE [LARGE SCALE GENOMIC DNA]</scope>
    <source>
        <strain evidence="1 2">Tbo3840</strain>
    </source>
</reference>
<accession>A0A2T6ZP08</accession>
<dbReference type="GO" id="GO:0005506">
    <property type="term" value="F:iron ion binding"/>
    <property type="evidence" value="ECO:0007669"/>
    <property type="project" value="InterPro"/>
</dbReference>
<dbReference type="EMBL" id="NESQ01000158">
    <property type="protein sequence ID" value="PUU77221.1"/>
    <property type="molecule type" value="Genomic_DNA"/>
</dbReference>
<keyword evidence="2" id="KW-1185">Reference proteome</keyword>
<dbReference type="Proteomes" id="UP000244722">
    <property type="component" value="Unassembled WGS sequence"/>
</dbReference>
<comment type="caution">
    <text evidence="1">The sequence shown here is derived from an EMBL/GenBank/DDBJ whole genome shotgun (WGS) entry which is preliminary data.</text>
</comment>
<evidence type="ECO:0000313" key="1">
    <source>
        <dbReference type="EMBL" id="PUU77221.1"/>
    </source>
</evidence>
<dbReference type="GO" id="GO:0016705">
    <property type="term" value="F:oxidoreductase activity, acting on paired donors, with incorporation or reduction of molecular oxygen"/>
    <property type="evidence" value="ECO:0007669"/>
    <property type="project" value="InterPro"/>
</dbReference>
<dbReference type="GO" id="GO:0004497">
    <property type="term" value="F:monooxygenase activity"/>
    <property type="evidence" value="ECO:0007669"/>
    <property type="project" value="InterPro"/>
</dbReference>